<dbReference type="Proteomes" id="UP000198660">
    <property type="component" value="Unassembled WGS sequence"/>
</dbReference>
<evidence type="ECO:0000313" key="2">
    <source>
        <dbReference type="Proteomes" id="UP000198660"/>
    </source>
</evidence>
<dbReference type="RefSeq" id="WP_245838886.1">
    <property type="nucleotide sequence ID" value="NZ_FPAA01000015.1"/>
</dbReference>
<proteinExistence type="predicted"/>
<dbReference type="AlphaFoldDB" id="A0A1I6UCC6"/>
<accession>A0A1I6UCC6</accession>
<dbReference type="EMBL" id="FPAA01000015">
    <property type="protein sequence ID" value="SFS98957.1"/>
    <property type="molecule type" value="Genomic_DNA"/>
</dbReference>
<organism evidence="1 2">
    <name type="scientific">Marininema halotolerans</name>
    <dbReference type="NCBI Taxonomy" id="1155944"/>
    <lineage>
        <taxon>Bacteria</taxon>
        <taxon>Bacillati</taxon>
        <taxon>Bacillota</taxon>
        <taxon>Bacilli</taxon>
        <taxon>Bacillales</taxon>
        <taxon>Thermoactinomycetaceae</taxon>
        <taxon>Marininema</taxon>
    </lineage>
</organism>
<protein>
    <submittedName>
        <fullName evidence="1">Uncharacterized protein</fullName>
    </submittedName>
</protein>
<gene>
    <name evidence="1" type="ORF">SAMN05444972_11537</name>
</gene>
<keyword evidence="2" id="KW-1185">Reference proteome</keyword>
<name>A0A1I6UCC6_9BACL</name>
<reference evidence="2" key="1">
    <citation type="submission" date="2016-10" db="EMBL/GenBank/DDBJ databases">
        <authorList>
            <person name="Varghese N."/>
            <person name="Submissions S."/>
        </authorList>
    </citation>
    <scope>NUCLEOTIDE SEQUENCE [LARGE SCALE GENOMIC DNA]</scope>
    <source>
        <strain evidence="2">DSM 45789</strain>
    </source>
</reference>
<evidence type="ECO:0000313" key="1">
    <source>
        <dbReference type="EMBL" id="SFS98957.1"/>
    </source>
</evidence>
<sequence>MEENLKDMDFGYFIGQVVTGVNTDEHAPLVIQFEKGSLIVECPWRLCRNNEIILGETDCISAPDKFTYKEIYKIIGKKKIVGIDNFMGRFFVITFEDQIIFELFHASSYFEGWNLIGDNGFGLFTIPGGEYA</sequence>